<reference evidence="2 3" key="1">
    <citation type="submission" date="2024-10" db="EMBL/GenBank/DDBJ databases">
        <title>The Natural Products Discovery Center: Release of the First 8490 Sequenced Strains for Exploring Actinobacteria Biosynthetic Diversity.</title>
        <authorList>
            <person name="Kalkreuter E."/>
            <person name="Kautsar S.A."/>
            <person name="Yang D."/>
            <person name="Bader C.D."/>
            <person name="Teijaro C.N."/>
            <person name="Fluegel L."/>
            <person name="Davis C.M."/>
            <person name="Simpson J.R."/>
            <person name="Lauterbach L."/>
            <person name="Steele A.D."/>
            <person name="Gui C."/>
            <person name="Meng S."/>
            <person name="Li G."/>
            <person name="Viehrig K."/>
            <person name="Ye F."/>
            <person name="Su P."/>
            <person name="Kiefer A.F."/>
            <person name="Nichols A."/>
            <person name="Cepeda A.J."/>
            <person name="Yan W."/>
            <person name="Fan B."/>
            <person name="Jiang Y."/>
            <person name="Adhikari A."/>
            <person name="Zheng C.-J."/>
            <person name="Schuster L."/>
            <person name="Cowan T.M."/>
            <person name="Smanski M.J."/>
            <person name="Chevrette M.G."/>
            <person name="De Carvalho L.P.S."/>
            <person name="Shen B."/>
        </authorList>
    </citation>
    <scope>NUCLEOTIDE SEQUENCE [LARGE SCALE GENOMIC DNA]</scope>
    <source>
        <strain evidence="2 3">NPDC015755</strain>
    </source>
</reference>
<feature type="region of interest" description="Disordered" evidence="1">
    <location>
        <begin position="16"/>
        <end position="66"/>
    </location>
</feature>
<dbReference type="EMBL" id="JBIBSM010000003">
    <property type="protein sequence ID" value="MFF8275791.1"/>
    <property type="molecule type" value="Genomic_DNA"/>
</dbReference>
<comment type="caution">
    <text evidence="2">The sequence shown here is derived from an EMBL/GenBank/DDBJ whole genome shotgun (WGS) entry which is preliminary data.</text>
</comment>
<dbReference type="Proteomes" id="UP001603013">
    <property type="component" value="Unassembled WGS sequence"/>
</dbReference>
<protein>
    <recommendedName>
        <fullName evidence="4">Transposase</fullName>
    </recommendedName>
</protein>
<gene>
    <name evidence="2" type="ORF">ACF05T_06690</name>
</gene>
<proteinExistence type="predicted"/>
<evidence type="ECO:0000256" key="1">
    <source>
        <dbReference type="SAM" id="MobiDB-lite"/>
    </source>
</evidence>
<sequence length="66" mass="6804">MARARDLVVAAWRAKPQEVGGEAARSRPRGGPVKAADQPGKGRYGGSVPVDAHKGVELVDEPGSPS</sequence>
<name>A0ABW6Y7L4_9ACTN</name>
<keyword evidence="3" id="KW-1185">Reference proteome</keyword>
<organism evidence="2 3">
    <name type="scientific">Streptomyces lateritius</name>
    <dbReference type="NCBI Taxonomy" id="67313"/>
    <lineage>
        <taxon>Bacteria</taxon>
        <taxon>Bacillati</taxon>
        <taxon>Actinomycetota</taxon>
        <taxon>Actinomycetes</taxon>
        <taxon>Kitasatosporales</taxon>
        <taxon>Streptomycetaceae</taxon>
        <taxon>Streptomyces</taxon>
    </lineage>
</organism>
<evidence type="ECO:0000313" key="3">
    <source>
        <dbReference type="Proteomes" id="UP001603013"/>
    </source>
</evidence>
<evidence type="ECO:0000313" key="2">
    <source>
        <dbReference type="EMBL" id="MFF8275791.1"/>
    </source>
</evidence>
<dbReference type="RefSeq" id="WP_391933405.1">
    <property type="nucleotide sequence ID" value="NZ_JBIBSM010000003.1"/>
</dbReference>
<evidence type="ECO:0008006" key="4">
    <source>
        <dbReference type="Google" id="ProtNLM"/>
    </source>
</evidence>
<accession>A0ABW6Y7L4</accession>